<dbReference type="InterPro" id="IPR000999">
    <property type="entry name" value="RNase_III_dom"/>
</dbReference>
<evidence type="ECO:0000313" key="2">
    <source>
        <dbReference type="EMBL" id="QHT22631.1"/>
    </source>
</evidence>
<accession>A0A6C0E1Y7</accession>
<evidence type="ECO:0000259" key="1">
    <source>
        <dbReference type="PROSITE" id="PS50142"/>
    </source>
</evidence>
<dbReference type="EMBL" id="MN739716">
    <property type="protein sequence ID" value="QHT22631.1"/>
    <property type="molecule type" value="Genomic_DNA"/>
</dbReference>
<protein>
    <recommendedName>
        <fullName evidence="1">RNase III domain-containing protein</fullName>
    </recommendedName>
</protein>
<dbReference type="SUPFAM" id="SSF69065">
    <property type="entry name" value="RNase III domain-like"/>
    <property type="match status" value="1"/>
</dbReference>
<name>A0A6C0E1Y7_9ZZZZ</name>
<dbReference type="Pfam" id="PF00636">
    <property type="entry name" value="Ribonuclease_3"/>
    <property type="match status" value="1"/>
</dbReference>
<sequence>MNEDNDMEIYYGSRGNDFKDMLKTVLKKANLKEHYYNILLTEESLKEYGYAFTSGTADPVNNYEIYEQLGDLSANKFISNYMIQRFPKTKCPEGVKILARLKINYGSKQSFFPIAEKLGFWNYISSAIVERNKKKKDLLEDVLEAFIGVTELLIDNHFKHIGVGVGYSIVYNILESIFDELKISFKYEDLYDYKTRLKQLFDFNKLGEVTYKAERDKDKKITTSKAYDKNKTLLGVGFGSLQNIAEQNAAMKGIKYMNSQGFYGKPIDPIYNELDMEYNN</sequence>
<dbReference type="InterPro" id="IPR036389">
    <property type="entry name" value="RNase_III_sf"/>
</dbReference>
<dbReference type="GO" id="GO:0006396">
    <property type="term" value="P:RNA processing"/>
    <property type="evidence" value="ECO:0007669"/>
    <property type="project" value="InterPro"/>
</dbReference>
<dbReference type="Gene3D" id="1.10.1520.10">
    <property type="entry name" value="Ribonuclease III domain"/>
    <property type="match status" value="1"/>
</dbReference>
<proteinExistence type="predicted"/>
<dbReference type="Gene3D" id="3.30.160.20">
    <property type="match status" value="1"/>
</dbReference>
<dbReference type="SMART" id="SM00535">
    <property type="entry name" value="RIBOc"/>
    <property type="match status" value="1"/>
</dbReference>
<reference evidence="2" key="1">
    <citation type="journal article" date="2020" name="Nature">
        <title>Giant virus diversity and host interactions through global metagenomics.</title>
        <authorList>
            <person name="Schulz F."/>
            <person name="Roux S."/>
            <person name="Paez-Espino D."/>
            <person name="Jungbluth S."/>
            <person name="Walsh D.A."/>
            <person name="Denef V.J."/>
            <person name="McMahon K.D."/>
            <person name="Konstantinidis K.T."/>
            <person name="Eloe-Fadrosh E.A."/>
            <person name="Kyrpides N.C."/>
            <person name="Woyke T."/>
        </authorList>
    </citation>
    <scope>NUCLEOTIDE SEQUENCE</scope>
    <source>
        <strain evidence="2">GVMAG-M-3300023179-111</strain>
    </source>
</reference>
<dbReference type="AlphaFoldDB" id="A0A6C0E1Y7"/>
<dbReference type="GO" id="GO:0004525">
    <property type="term" value="F:ribonuclease III activity"/>
    <property type="evidence" value="ECO:0007669"/>
    <property type="project" value="InterPro"/>
</dbReference>
<organism evidence="2">
    <name type="scientific">viral metagenome</name>
    <dbReference type="NCBI Taxonomy" id="1070528"/>
    <lineage>
        <taxon>unclassified sequences</taxon>
        <taxon>metagenomes</taxon>
        <taxon>organismal metagenomes</taxon>
    </lineage>
</organism>
<dbReference type="PROSITE" id="PS50142">
    <property type="entry name" value="RNASE_3_2"/>
    <property type="match status" value="1"/>
</dbReference>
<dbReference type="SUPFAM" id="SSF54768">
    <property type="entry name" value="dsRNA-binding domain-like"/>
    <property type="match status" value="1"/>
</dbReference>
<feature type="domain" description="RNase III" evidence="1">
    <location>
        <begin position="22"/>
        <end position="155"/>
    </location>
</feature>